<sequence>MLRHNPRPLKLPYPLHLVDPLHLLFRPALSVTVYDSTKSRPATTAMILLKRLAWRLMTSTLGILPLRATAQVYNGTSLFASESRDTQLPSVPARLYL</sequence>
<keyword evidence="2" id="KW-1185">Reference proteome</keyword>
<comment type="caution">
    <text evidence="1">The sequence shown here is derived from an EMBL/GenBank/DDBJ whole genome shotgun (WGS) entry which is preliminary data.</text>
</comment>
<reference evidence="1" key="1">
    <citation type="submission" date="2021-07" db="EMBL/GenBank/DDBJ databases">
        <authorList>
            <person name="Branca A.L. A."/>
        </authorList>
    </citation>
    <scope>NUCLEOTIDE SEQUENCE</scope>
</reference>
<protein>
    <submittedName>
        <fullName evidence="1">Uncharacterized protein</fullName>
    </submittedName>
</protein>
<accession>A0A9W4KPN5</accession>
<dbReference type="EMBL" id="CAJVRC010000903">
    <property type="protein sequence ID" value="CAG8909791.1"/>
    <property type="molecule type" value="Genomic_DNA"/>
</dbReference>
<name>A0A9W4KPN5_9EURO</name>
<dbReference type="Proteomes" id="UP001154252">
    <property type="component" value="Unassembled WGS sequence"/>
</dbReference>
<proteinExistence type="predicted"/>
<evidence type="ECO:0000313" key="2">
    <source>
        <dbReference type="Proteomes" id="UP001154252"/>
    </source>
</evidence>
<evidence type="ECO:0000313" key="1">
    <source>
        <dbReference type="EMBL" id="CAG8909791.1"/>
    </source>
</evidence>
<organism evidence="1 2">
    <name type="scientific">Penicillium egyptiacum</name>
    <dbReference type="NCBI Taxonomy" id="1303716"/>
    <lineage>
        <taxon>Eukaryota</taxon>
        <taxon>Fungi</taxon>
        <taxon>Dikarya</taxon>
        <taxon>Ascomycota</taxon>
        <taxon>Pezizomycotina</taxon>
        <taxon>Eurotiomycetes</taxon>
        <taxon>Eurotiomycetidae</taxon>
        <taxon>Eurotiales</taxon>
        <taxon>Aspergillaceae</taxon>
        <taxon>Penicillium</taxon>
    </lineage>
</organism>
<dbReference type="AlphaFoldDB" id="A0A9W4KPN5"/>
<gene>
    <name evidence="1" type="ORF">PEGY_LOCUS10589</name>
</gene>